<evidence type="ECO:0000256" key="6">
    <source>
        <dbReference type="ARBA" id="ARBA00022989"/>
    </source>
</evidence>
<dbReference type="PANTHER" id="PTHR37484">
    <property type="entry name" value="ROD SHAPE-DETERMINING PROTEIN MRED"/>
    <property type="match status" value="1"/>
</dbReference>
<evidence type="ECO:0000256" key="5">
    <source>
        <dbReference type="ARBA" id="ARBA00022960"/>
    </source>
</evidence>
<proteinExistence type="inferred from homology"/>
<dbReference type="Proteomes" id="UP001057498">
    <property type="component" value="Chromosome"/>
</dbReference>
<keyword evidence="4 8" id="KW-0812">Transmembrane</keyword>
<evidence type="ECO:0000256" key="2">
    <source>
        <dbReference type="ARBA" id="ARBA00007776"/>
    </source>
</evidence>
<keyword evidence="7 8" id="KW-0472">Membrane</keyword>
<accession>A0ABM7YIS9</accession>
<protein>
    <submittedName>
        <fullName evidence="9">Rod shape-determining protein MreD</fullName>
    </submittedName>
</protein>
<feature type="transmembrane region" description="Helical" evidence="8">
    <location>
        <begin position="81"/>
        <end position="98"/>
    </location>
</feature>
<evidence type="ECO:0000256" key="3">
    <source>
        <dbReference type="ARBA" id="ARBA00022475"/>
    </source>
</evidence>
<feature type="transmembrane region" description="Helical" evidence="8">
    <location>
        <begin position="57"/>
        <end position="75"/>
    </location>
</feature>
<evidence type="ECO:0000313" key="10">
    <source>
        <dbReference type="Proteomes" id="UP001057498"/>
    </source>
</evidence>
<feature type="transmembrane region" description="Helical" evidence="8">
    <location>
        <begin position="134"/>
        <end position="157"/>
    </location>
</feature>
<sequence>MPRANDQLLLPVNRWFMWGSLFVALAVNLLPLGRLAWRPDLLAVVLAFWTVHQPRRIGVGIAFCFGLAMDVHQGALLGQHALAYTLLSFFAITVHRRLTWFTAPAQALHVLPIFVAMHLVAMLVRLATGDGFPGWLLLAAPLGEALLWPLVSVLLLAPQRRAPDRDANRPL</sequence>
<dbReference type="Pfam" id="PF04093">
    <property type="entry name" value="MreD"/>
    <property type="match status" value="1"/>
</dbReference>
<dbReference type="EMBL" id="AP025730">
    <property type="protein sequence ID" value="BDI04206.1"/>
    <property type="molecule type" value="Genomic_DNA"/>
</dbReference>
<name>A0ABM7YIS9_9BURK</name>
<evidence type="ECO:0000256" key="7">
    <source>
        <dbReference type="ARBA" id="ARBA00023136"/>
    </source>
</evidence>
<organism evidence="9 10">
    <name type="scientific">Sphaerotilus microaerophilus</name>
    <dbReference type="NCBI Taxonomy" id="2914710"/>
    <lineage>
        <taxon>Bacteria</taxon>
        <taxon>Pseudomonadati</taxon>
        <taxon>Pseudomonadota</taxon>
        <taxon>Betaproteobacteria</taxon>
        <taxon>Burkholderiales</taxon>
        <taxon>Sphaerotilaceae</taxon>
        <taxon>Sphaerotilus</taxon>
    </lineage>
</organism>
<keyword evidence="6 8" id="KW-1133">Transmembrane helix</keyword>
<keyword evidence="5" id="KW-0133">Cell shape</keyword>
<keyword evidence="3" id="KW-1003">Cell membrane</keyword>
<dbReference type="InterPro" id="IPR007227">
    <property type="entry name" value="Cell_shape_determining_MreD"/>
</dbReference>
<evidence type="ECO:0000256" key="1">
    <source>
        <dbReference type="ARBA" id="ARBA00004651"/>
    </source>
</evidence>
<dbReference type="NCBIfam" id="TIGR03426">
    <property type="entry name" value="shape_MreD"/>
    <property type="match status" value="1"/>
</dbReference>
<evidence type="ECO:0000256" key="4">
    <source>
        <dbReference type="ARBA" id="ARBA00022692"/>
    </source>
</evidence>
<gene>
    <name evidence="9" type="primary">mreD</name>
    <name evidence="9" type="ORF">CATMQ487_11760</name>
</gene>
<keyword evidence="10" id="KW-1185">Reference proteome</keyword>
<comment type="subcellular location">
    <subcellularLocation>
        <location evidence="1">Cell membrane</location>
        <topology evidence="1">Multi-pass membrane protein</topology>
    </subcellularLocation>
</comment>
<evidence type="ECO:0000313" key="9">
    <source>
        <dbReference type="EMBL" id="BDI04206.1"/>
    </source>
</evidence>
<dbReference type="PANTHER" id="PTHR37484:SF1">
    <property type="entry name" value="ROD SHAPE-DETERMINING PROTEIN MRED"/>
    <property type="match status" value="1"/>
</dbReference>
<reference evidence="9" key="1">
    <citation type="submission" date="2022-04" db="EMBL/GenBank/DDBJ databases">
        <title>Whole genome sequence of Sphaerotilus sp. FB-5.</title>
        <authorList>
            <person name="Takeda M."/>
            <person name="Narihara S."/>
            <person name="Akimoto M."/>
            <person name="Akimoto R."/>
            <person name="Nishiyashiki S."/>
            <person name="Murakami T."/>
        </authorList>
    </citation>
    <scope>NUCLEOTIDE SEQUENCE</scope>
    <source>
        <strain evidence="9">FB-5</strain>
    </source>
</reference>
<evidence type="ECO:0000256" key="8">
    <source>
        <dbReference type="SAM" id="Phobius"/>
    </source>
</evidence>
<comment type="similarity">
    <text evidence="2">Belongs to the MreD family.</text>
</comment>
<dbReference type="InterPro" id="IPR026034">
    <property type="entry name" value="MreD_proteobac"/>
</dbReference>
<feature type="transmembrane region" description="Helical" evidence="8">
    <location>
        <begin position="15"/>
        <end position="37"/>
    </location>
</feature>
<dbReference type="PIRSF" id="PIRSF018472">
    <property type="entry name" value="MreD_proteobac"/>
    <property type="match status" value="1"/>
</dbReference>
<feature type="transmembrane region" description="Helical" evidence="8">
    <location>
        <begin position="110"/>
        <end position="128"/>
    </location>
</feature>